<feature type="compositionally biased region" description="Polar residues" evidence="4">
    <location>
        <begin position="51"/>
        <end position="74"/>
    </location>
</feature>
<keyword evidence="1" id="KW-0346">Stress response</keyword>
<dbReference type="EMBL" id="JAFCIX010000575">
    <property type="protein sequence ID" value="KAH6586260.1"/>
    <property type="molecule type" value="Genomic_DNA"/>
</dbReference>
<comment type="similarity">
    <text evidence="2 3">Belongs to the small heat shock protein (HSP20) family.</text>
</comment>
<protein>
    <recommendedName>
        <fullName evidence="5">SHSP domain-containing protein</fullName>
    </recommendedName>
</protein>
<evidence type="ECO:0000256" key="2">
    <source>
        <dbReference type="PROSITE-ProRule" id="PRU00285"/>
    </source>
</evidence>
<feature type="compositionally biased region" description="Low complexity" evidence="4">
    <location>
        <begin position="16"/>
        <end position="41"/>
    </location>
</feature>
<comment type="caution">
    <text evidence="6">The sequence shown here is derived from an EMBL/GenBank/DDBJ whole genome shotgun (WGS) entry which is preliminary data.</text>
</comment>
<reference evidence="6 7" key="1">
    <citation type="submission" date="2021-02" db="EMBL/GenBank/DDBJ databases">
        <title>Variation within the Batrachochytrium salamandrivorans European outbreak.</title>
        <authorList>
            <person name="Kelly M."/>
            <person name="Pasmans F."/>
            <person name="Shea T.P."/>
            <person name="Munoz J.F."/>
            <person name="Carranza S."/>
            <person name="Cuomo C.A."/>
            <person name="Martel A."/>
        </authorList>
    </citation>
    <scope>NUCLEOTIDE SEQUENCE [LARGE SCALE GENOMIC DNA]</scope>
    <source>
        <strain evidence="6 7">AMFP18/2</strain>
    </source>
</reference>
<evidence type="ECO:0000313" key="7">
    <source>
        <dbReference type="Proteomes" id="UP001648503"/>
    </source>
</evidence>
<name>A0ABQ8EVY9_9FUNG</name>
<dbReference type="Gene3D" id="2.60.40.790">
    <property type="match status" value="1"/>
</dbReference>
<organism evidence="6 7">
    <name type="scientific">Batrachochytrium salamandrivorans</name>
    <dbReference type="NCBI Taxonomy" id="1357716"/>
    <lineage>
        <taxon>Eukaryota</taxon>
        <taxon>Fungi</taxon>
        <taxon>Fungi incertae sedis</taxon>
        <taxon>Chytridiomycota</taxon>
        <taxon>Chytridiomycota incertae sedis</taxon>
        <taxon>Chytridiomycetes</taxon>
        <taxon>Rhizophydiales</taxon>
        <taxon>Rhizophydiales incertae sedis</taxon>
        <taxon>Batrachochytrium</taxon>
    </lineage>
</organism>
<proteinExistence type="inferred from homology"/>
<dbReference type="PROSITE" id="PS01031">
    <property type="entry name" value="SHSP"/>
    <property type="match status" value="1"/>
</dbReference>
<dbReference type="InterPro" id="IPR002068">
    <property type="entry name" value="A-crystallin/Hsp20_dom"/>
</dbReference>
<dbReference type="InterPro" id="IPR008978">
    <property type="entry name" value="HSP20-like_chaperone"/>
</dbReference>
<evidence type="ECO:0000256" key="1">
    <source>
        <dbReference type="ARBA" id="ARBA00023016"/>
    </source>
</evidence>
<evidence type="ECO:0000256" key="3">
    <source>
        <dbReference type="RuleBase" id="RU003616"/>
    </source>
</evidence>
<dbReference type="InterPro" id="IPR031107">
    <property type="entry name" value="Small_HSP"/>
</dbReference>
<dbReference type="Proteomes" id="UP001648503">
    <property type="component" value="Unassembled WGS sequence"/>
</dbReference>
<evidence type="ECO:0000259" key="5">
    <source>
        <dbReference type="PROSITE" id="PS01031"/>
    </source>
</evidence>
<sequence length="485" mass="52526">MAETQSQADGGKGRSGRSSVSATGSPQVAPSSQAAQPIPSSNIGQPVLPTASDSTGQSHSKVQQPMNPGEQPQSIYAQSQFYQHPGMNLDSWRQSFLSQQQPLQYQQQQQFGRDLLPSAASTLLTGNALVANIAKENQHFSDKPGPGICKGSQHEYFKPRSSLVSDSFTADSRPNAAPDAYDASAGPIPRPVPQPYGMYSQIPQSPMMTPQQHQLITVIENLRPEYMRAMAALQAPVVTSVDHEALFSQILARQATHYPRFLFLFDLLVRAASVPITSAAGQALINNLIAEIQGLPVDAVSKQKAAMVREFVKQITVARNETSQMVLGQTTGAPSHMQHQYPIQIQTGVGANSVLGGQTTGLTVPLASPAYTTDTKVRSDHWMPRIAIHDSIEYLYINVELPGVPKENVTVDVESTGKCVVLQGIVPTSQEREKILMFNECPIGSFSRQIQLPCAVDGQKTTAKCIDGVFEIKMKKLNPAKITVD</sequence>
<feature type="region of interest" description="Disordered" evidence="4">
    <location>
        <begin position="1"/>
        <end position="74"/>
    </location>
</feature>
<feature type="region of interest" description="Disordered" evidence="4">
    <location>
        <begin position="165"/>
        <end position="188"/>
    </location>
</feature>
<dbReference type="SUPFAM" id="SSF49764">
    <property type="entry name" value="HSP20-like chaperones"/>
    <property type="match status" value="1"/>
</dbReference>
<gene>
    <name evidence="6" type="ORF">BASA50_000724</name>
</gene>
<dbReference type="CDD" id="cd06464">
    <property type="entry name" value="ACD_sHsps-like"/>
    <property type="match status" value="1"/>
</dbReference>
<feature type="domain" description="SHSP" evidence="5">
    <location>
        <begin position="377"/>
        <end position="485"/>
    </location>
</feature>
<keyword evidence="7" id="KW-1185">Reference proteome</keyword>
<evidence type="ECO:0000313" key="6">
    <source>
        <dbReference type="EMBL" id="KAH6586260.1"/>
    </source>
</evidence>
<dbReference type="PANTHER" id="PTHR11527">
    <property type="entry name" value="HEAT-SHOCK PROTEIN 20 FAMILY MEMBER"/>
    <property type="match status" value="1"/>
</dbReference>
<accession>A0ABQ8EVY9</accession>
<evidence type="ECO:0000256" key="4">
    <source>
        <dbReference type="SAM" id="MobiDB-lite"/>
    </source>
</evidence>
<dbReference type="Pfam" id="PF00011">
    <property type="entry name" value="HSP20"/>
    <property type="match status" value="1"/>
</dbReference>